<keyword evidence="1" id="KW-0812">Transmembrane</keyword>
<organism evidence="2 3">
    <name type="scientific">Caldanaerobius fijiensis DSM 17918</name>
    <dbReference type="NCBI Taxonomy" id="1121256"/>
    <lineage>
        <taxon>Bacteria</taxon>
        <taxon>Bacillati</taxon>
        <taxon>Bacillota</taxon>
        <taxon>Clostridia</taxon>
        <taxon>Thermoanaerobacterales</taxon>
        <taxon>Thermoanaerobacteraceae</taxon>
        <taxon>Caldanaerobius</taxon>
    </lineage>
</organism>
<dbReference type="Proteomes" id="UP000184088">
    <property type="component" value="Unassembled WGS sequence"/>
</dbReference>
<feature type="transmembrane region" description="Helical" evidence="1">
    <location>
        <begin position="12"/>
        <end position="28"/>
    </location>
</feature>
<keyword evidence="1" id="KW-0472">Membrane</keyword>
<dbReference type="STRING" id="1121256.SAMN02746089_00481"/>
<dbReference type="EMBL" id="FQVH01000003">
    <property type="protein sequence ID" value="SHE58961.1"/>
    <property type="molecule type" value="Genomic_DNA"/>
</dbReference>
<evidence type="ECO:0008006" key="4">
    <source>
        <dbReference type="Google" id="ProtNLM"/>
    </source>
</evidence>
<protein>
    <recommendedName>
        <fullName evidence="4">ATP synthase I chain</fullName>
    </recommendedName>
</protein>
<keyword evidence="3" id="KW-1185">Reference proteome</keyword>
<dbReference type="RefSeq" id="WP_073341505.1">
    <property type="nucleotide sequence ID" value="NZ_FQVH01000003.1"/>
</dbReference>
<evidence type="ECO:0000313" key="3">
    <source>
        <dbReference type="Proteomes" id="UP000184088"/>
    </source>
</evidence>
<reference evidence="2 3" key="1">
    <citation type="submission" date="2016-11" db="EMBL/GenBank/DDBJ databases">
        <authorList>
            <person name="Jaros S."/>
            <person name="Januszkiewicz K."/>
            <person name="Wedrychowicz H."/>
        </authorList>
    </citation>
    <scope>NUCLEOTIDE SEQUENCE [LARGE SCALE GENOMIC DNA]</scope>
    <source>
        <strain evidence="2 3">DSM 17918</strain>
    </source>
</reference>
<feature type="transmembrane region" description="Helical" evidence="1">
    <location>
        <begin position="99"/>
        <end position="123"/>
    </location>
</feature>
<accession>A0A1M4UQE1</accession>
<dbReference type="OrthoDB" id="9844839at2"/>
<gene>
    <name evidence="2" type="ORF">SAMN02746089_00481</name>
</gene>
<keyword evidence="1" id="KW-1133">Transmembrane helix</keyword>
<proteinExistence type="predicted"/>
<name>A0A1M4UQE1_9THEO</name>
<sequence length="132" mass="14683">MDENGISVRELLKETAIAFIILSLYFLLTGKHALFYGFAIGHGMYMAGIYHLAHITAHVLSLHAIHVSVAKPLAFLSFGMRYGVAAIILILIINHDLEMFYGALIGIVLVILIIVMDSIVCYVRNYINAMMQ</sequence>
<dbReference type="AlphaFoldDB" id="A0A1M4UQE1"/>
<feature type="transmembrane region" description="Helical" evidence="1">
    <location>
        <begin position="73"/>
        <end position="93"/>
    </location>
</feature>
<evidence type="ECO:0000313" key="2">
    <source>
        <dbReference type="EMBL" id="SHE58961.1"/>
    </source>
</evidence>
<evidence type="ECO:0000256" key="1">
    <source>
        <dbReference type="SAM" id="Phobius"/>
    </source>
</evidence>